<evidence type="ECO:0000256" key="1">
    <source>
        <dbReference type="SAM" id="SignalP"/>
    </source>
</evidence>
<organism evidence="2 3">
    <name type="scientific">Fusarium duplospermum</name>
    <dbReference type="NCBI Taxonomy" id="1325734"/>
    <lineage>
        <taxon>Eukaryota</taxon>
        <taxon>Fungi</taxon>
        <taxon>Dikarya</taxon>
        <taxon>Ascomycota</taxon>
        <taxon>Pezizomycotina</taxon>
        <taxon>Sordariomycetes</taxon>
        <taxon>Hypocreomycetidae</taxon>
        <taxon>Hypocreales</taxon>
        <taxon>Nectriaceae</taxon>
        <taxon>Fusarium</taxon>
        <taxon>Fusarium solani species complex</taxon>
    </lineage>
</organism>
<evidence type="ECO:0000313" key="2">
    <source>
        <dbReference type="EMBL" id="RSL43679.1"/>
    </source>
</evidence>
<sequence>MHFSWMTIQACLSNSMILSMAATTPKLQHLVLDIDSILRETSDFTQPWATRDSSAEAVVLILRTLHHKMKFCTSNAR</sequence>
<evidence type="ECO:0000313" key="3">
    <source>
        <dbReference type="Proteomes" id="UP000288168"/>
    </source>
</evidence>
<feature type="chain" id="PRO_5019133000" evidence="1">
    <location>
        <begin position="22"/>
        <end position="77"/>
    </location>
</feature>
<dbReference type="Proteomes" id="UP000288168">
    <property type="component" value="Unassembled WGS sequence"/>
</dbReference>
<keyword evidence="3" id="KW-1185">Reference proteome</keyword>
<feature type="signal peptide" evidence="1">
    <location>
        <begin position="1"/>
        <end position="21"/>
    </location>
</feature>
<reference evidence="2 3" key="1">
    <citation type="submission" date="2017-06" db="EMBL/GenBank/DDBJ databases">
        <title>Comparative genomic analysis of Ambrosia Fusariam Clade fungi.</title>
        <authorList>
            <person name="Stajich J.E."/>
            <person name="Carrillo J."/>
            <person name="Kijimoto T."/>
            <person name="Eskalen A."/>
            <person name="O'Donnell K."/>
            <person name="Kasson M."/>
        </authorList>
    </citation>
    <scope>NUCLEOTIDE SEQUENCE [LARGE SCALE GENOMIC DNA]</scope>
    <source>
        <strain evidence="2 3">NRRL62584</strain>
    </source>
</reference>
<keyword evidence="1" id="KW-0732">Signal</keyword>
<gene>
    <name evidence="2" type="ORF">CEP54_014994</name>
</gene>
<name>A0A428NSE1_9HYPO</name>
<comment type="caution">
    <text evidence="2">The sequence shown here is derived from an EMBL/GenBank/DDBJ whole genome shotgun (WGS) entry which is preliminary data.</text>
</comment>
<dbReference type="EMBL" id="NKCI01000316">
    <property type="protein sequence ID" value="RSL43679.1"/>
    <property type="molecule type" value="Genomic_DNA"/>
</dbReference>
<protein>
    <submittedName>
        <fullName evidence="2">Uncharacterized protein</fullName>
    </submittedName>
</protein>
<proteinExistence type="predicted"/>
<dbReference type="AlphaFoldDB" id="A0A428NSE1"/>
<dbReference type="OrthoDB" id="4685598at2759"/>
<accession>A0A428NSE1</accession>